<dbReference type="PROSITE" id="PS51257">
    <property type="entry name" value="PROKAR_LIPOPROTEIN"/>
    <property type="match status" value="1"/>
</dbReference>
<gene>
    <name evidence="1" type="ORF">RUMCAL_01828</name>
</gene>
<proteinExistence type="predicted"/>
<name>U2KRI5_9FIRM</name>
<comment type="caution">
    <text evidence="1">The sequence shown here is derived from an EMBL/GenBank/DDBJ whole genome shotgun (WGS) entry which is preliminary data.</text>
</comment>
<organism evidence="1 2">
    <name type="scientific">Ruminococcus callidus ATCC 27760</name>
    <dbReference type="NCBI Taxonomy" id="411473"/>
    <lineage>
        <taxon>Bacteria</taxon>
        <taxon>Bacillati</taxon>
        <taxon>Bacillota</taxon>
        <taxon>Clostridia</taxon>
        <taxon>Eubacteriales</taxon>
        <taxon>Oscillospiraceae</taxon>
        <taxon>Ruminococcus</taxon>
    </lineage>
</organism>
<evidence type="ECO:0000313" key="2">
    <source>
        <dbReference type="Proteomes" id="UP000016662"/>
    </source>
</evidence>
<dbReference type="Proteomes" id="UP000016662">
    <property type="component" value="Unassembled WGS sequence"/>
</dbReference>
<dbReference type="HOGENOM" id="CLU_3257387_0_0_9"/>
<keyword evidence="2" id="KW-1185">Reference proteome</keyword>
<evidence type="ECO:0000313" key="1">
    <source>
        <dbReference type="EMBL" id="ERJ94897.1"/>
    </source>
</evidence>
<dbReference type="AlphaFoldDB" id="U2KRI5"/>
<reference evidence="1 2" key="1">
    <citation type="submission" date="2013-07" db="EMBL/GenBank/DDBJ databases">
        <authorList>
            <person name="Weinstock G."/>
            <person name="Sodergren E."/>
            <person name="Wylie T."/>
            <person name="Fulton L."/>
            <person name="Fulton R."/>
            <person name="Fronick C."/>
            <person name="O'Laughlin M."/>
            <person name="Godfrey J."/>
            <person name="Miner T."/>
            <person name="Herter B."/>
            <person name="Appelbaum E."/>
            <person name="Cordes M."/>
            <person name="Lek S."/>
            <person name="Wollam A."/>
            <person name="Pepin K.H."/>
            <person name="Palsikar V.B."/>
            <person name="Mitreva M."/>
            <person name="Wilson R.K."/>
        </authorList>
    </citation>
    <scope>NUCLEOTIDE SEQUENCE [LARGE SCALE GENOMIC DNA]</scope>
    <source>
        <strain evidence="1 2">ATCC 27760</strain>
    </source>
</reference>
<dbReference type="EMBL" id="AWVF01000231">
    <property type="protein sequence ID" value="ERJ94897.1"/>
    <property type="molecule type" value="Genomic_DNA"/>
</dbReference>
<sequence length="42" mass="4123">MSKPSGGIRSLPSLSACGLPTPIVAFACIGNVDIQVFSCAGG</sequence>
<accession>U2KRI5</accession>
<protein>
    <submittedName>
        <fullName evidence="1">Uncharacterized protein</fullName>
    </submittedName>
</protein>